<protein>
    <submittedName>
        <fullName evidence="1">Uncharacterized protein</fullName>
    </submittedName>
</protein>
<comment type="caution">
    <text evidence="1">The sequence shown here is derived from an EMBL/GenBank/DDBJ whole genome shotgun (WGS) entry which is preliminary data.</text>
</comment>
<gene>
    <name evidence="1" type="ORF">C7999DRAFT_30986</name>
</gene>
<keyword evidence="2" id="KW-1185">Reference proteome</keyword>
<name>A0AAN7CUI5_9PEZI</name>
<organism evidence="1 2">
    <name type="scientific">Corynascus novoguineensis</name>
    <dbReference type="NCBI Taxonomy" id="1126955"/>
    <lineage>
        <taxon>Eukaryota</taxon>
        <taxon>Fungi</taxon>
        <taxon>Dikarya</taxon>
        <taxon>Ascomycota</taxon>
        <taxon>Pezizomycotina</taxon>
        <taxon>Sordariomycetes</taxon>
        <taxon>Sordariomycetidae</taxon>
        <taxon>Sordariales</taxon>
        <taxon>Chaetomiaceae</taxon>
        <taxon>Corynascus</taxon>
    </lineage>
</organism>
<accession>A0AAN7CUI5</accession>
<sequence>MPIKVGSPVSRASSAACLPGAPSARGHGTSQGCCRDPSKALSWPTTTTAARSPAVTLHQGDALDADAIRSFLALDELFPKDLMTHIKSYFNQKKPKVKGVHIWWRIYGTPVQLFYGIWDPSTQTLRHWDTGNERLEATTLKNAADCTVAVCADNDAASVLRGQSPCLLLLD</sequence>
<evidence type="ECO:0000313" key="1">
    <source>
        <dbReference type="EMBL" id="KAK4248623.1"/>
    </source>
</evidence>
<dbReference type="EMBL" id="MU857635">
    <property type="protein sequence ID" value="KAK4248623.1"/>
    <property type="molecule type" value="Genomic_DNA"/>
</dbReference>
<reference evidence="1" key="1">
    <citation type="journal article" date="2023" name="Mol. Phylogenet. Evol.">
        <title>Genome-scale phylogeny and comparative genomics of the fungal order Sordariales.</title>
        <authorList>
            <person name="Hensen N."/>
            <person name="Bonometti L."/>
            <person name="Westerberg I."/>
            <person name="Brannstrom I.O."/>
            <person name="Guillou S."/>
            <person name="Cros-Aarteil S."/>
            <person name="Calhoun S."/>
            <person name="Haridas S."/>
            <person name="Kuo A."/>
            <person name="Mondo S."/>
            <person name="Pangilinan J."/>
            <person name="Riley R."/>
            <person name="LaButti K."/>
            <person name="Andreopoulos B."/>
            <person name="Lipzen A."/>
            <person name="Chen C."/>
            <person name="Yan M."/>
            <person name="Daum C."/>
            <person name="Ng V."/>
            <person name="Clum A."/>
            <person name="Steindorff A."/>
            <person name="Ohm R.A."/>
            <person name="Martin F."/>
            <person name="Silar P."/>
            <person name="Natvig D.O."/>
            <person name="Lalanne C."/>
            <person name="Gautier V."/>
            <person name="Ament-Velasquez S.L."/>
            <person name="Kruys A."/>
            <person name="Hutchinson M.I."/>
            <person name="Powell A.J."/>
            <person name="Barry K."/>
            <person name="Miller A.N."/>
            <person name="Grigoriev I.V."/>
            <person name="Debuchy R."/>
            <person name="Gladieux P."/>
            <person name="Hiltunen Thoren M."/>
            <person name="Johannesson H."/>
        </authorList>
    </citation>
    <scope>NUCLEOTIDE SEQUENCE</scope>
    <source>
        <strain evidence="1">CBS 359.72</strain>
    </source>
</reference>
<dbReference type="AlphaFoldDB" id="A0AAN7CUI5"/>
<proteinExistence type="predicted"/>
<dbReference type="Proteomes" id="UP001303647">
    <property type="component" value="Unassembled WGS sequence"/>
</dbReference>
<evidence type="ECO:0000313" key="2">
    <source>
        <dbReference type="Proteomes" id="UP001303647"/>
    </source>
</evidence>
<reference evidence="1" key="2">
    <citation type="submission" date="2023-05" db="EMBL/GenBank/DDBJ databases">
        <authorList>
            <consortium name="Lawrence Berkeley National Laboratory"/>
            <person name="Steindorff A."/>
            <person name="Hensen N."/>
            <person name="Bonometti L."/>
            <person name="Westerberg I."/>
            <person name="Brannstrom I.O."/>
            <person name="Guillou S."/>
            <person name="Cros-Aarteil S."/>
            <person name="Calhoun S."/>
            <person name="Haridas S."/>
            <person name="Kuo A."/>
            <person name="Mondo S."/>
            <person name="Pangilinan J."/>
            <person name="Riley R."/>
            <person name="Labutti K."/>
            <person name="Andreopoulos B."/>
            <person name="Lipzen A."/>
            <person name="Chen C."/>
            <person name="Yanf M."/>
            <person name="Daum C."/>
            <person name="Ng V."/>
            <person name="Clum A."/>
            <person name="Ohm R."/>
            <person name="Martin F."/>
            <person name="Silar P."/>
            <person name="Natvig D."/>
            <person name="Lalanne C."/>
            <person name="Gautier V."/>
            <person name="Ament-Velasquez S.L."/>
            <person name="Kruys A."/>
            <person name="Hutchinson M.I."/>
            <person name="Powell A.J."/>
            <person name="Barry K."/>
            <person name="Miller A.N."/>
            <person name="Grigoriev I.V."/>
            <person name="Debuchy R."/>
            <person name="Gladieux P."/>
            <person name="Thoren M.H."/>
            <person name="Johannesson H."/>
        </authorList>
    </citation>
    <scope>NUCLEOTIDE SEQUENCE</scope>
    <source>
        <strain evidence="1">CBS 359.72</strain>
    </source>
</reference>